<organism evidence="2 3">
    <name type="scientific">Brassica napus</name>
    <name type="common">Rape</name>
    <dbReference type="NCBI Taxonomy" id="3708"/>
    <lineage>
        <taxon>Eukaryota</taxon>
        <taxon>Viridiplantae</taxon>
        <taxon>Streptophyta</taxon>
        <taxon>Embryophyta</taxon>
        <taxon>Tracheophyta</taxon>
        <taxon>Spermatophyta</taxon>
        <taxon>Magnoliopsida</taxon>
        <taxon>eudicotyledons</taxon>
        <taxon>Gunneridae</taxon>
        <taxon>Pentapetalae</taxon>
        <taxon>rosids</taxon>
        <taxon>malvids</taxon>
        <taxon>Brassicales</taxon>
        <taxon>Brassicaceae</taxon>
        <taxon>Brassiceae</taxon>
        <taxon>Brassica</taxon>
    </lineage>
</organism>
<dbReference type="PaxDb" id="3708-A0A078J9X0"/>
<dbReference type="EMBL" id="LK034065">
    <property type="protein sequence ID" value="CDY61943.1"/>
    <property type="molecule type" value="Genomic_DNA"/>
</dbReference>
<dbReference type="STRING" id="3708.A0A078J9X0"/>
<dbReference type="RefSeq" id="XP_013746808.1">
    <property type="nucleotide sequence ID" value="XM_013891354.3"/>
</dbReference>
<sequence length="333" mass="37069">MVPPESSPLLGVSSYRDCSGGRGGFTEVMMMRREIINNQDSSGETAASANYCNISSPPANKDDGSASKNDVVSYINIEDGNKDKSWLRLGIGPEEKSNCNKTASYKFQRCCSKNFDGRENSSELNLFSSSSNLAGALSSSVDNTQLQQPLIGSQTLLNRGFWFPSSKMPQYTAPFRPSSLGMMRDRDVTYNNSVTRSYCVEEGGAGPSSEFRVLDPPKRPHSGLWFLLQASQYQEKEPFLPQVNKGYLRIKDGRITVRLLTKYVMKKLQLDSESEIEIRCRGEQLSPLLTMQHVRDTIWSPKSSLPPSSSPFTLLRESSTSDHVMILHYGRTA</sequence>
<reference evidence="2 3" key="1">
    <citation type="journal article" date="2014" name="Science">
        <title>Plant genetics. Early allopolyploid evolution in the post-Neolithic Brassica napus oilseed genome.</title>
        <authorList>
            <person name="Chalhoub B."/>
            <person name="Denoeud F."/>
            <person name="Liu S."/>
            <person name="Parkin I.A."/>
            <person name="Tang H."/>
            <person name="Wang X."/>
            <person name="Chiquet J."/>
            <person name="Belcram H."/>
            <person name="Tong C."/>
            <person name="Samans B."/>
            <person name="Correa M."/>
            <person name="Da Silva C."/>
            <person name="Just J."/>
            <person name="Falentin C."/>
            <person name="Koh C.S."/>
            <person name="Le Clainche I."/>
            <person name="Bernard M."/>
            <person name="Bento P."/>
            <person name="Noel B."/>
            <person name="Labadie K."/>
            <person name="Alberti A."/>
            <person name="Charles M."/>
            <person name="Arnaud D."/>
            <person name="Guo H."/>
            <person name="Daviaud C."/>
            <person name="Alamery S."/>
            <person name="Jabbari K."/>
            <person name="Zhao M."/>
            <person name="Edger P.P."/>
            <person name="Chelaifa H."/>
            <person name="Tack D."/>
            <person name="Lassalle G."/>
            <person name="Mestiri I."/>
            <person name="Schnel N."/>
            <person name="Le Paslier M.C."/>
            <person name="Fan G."/>
            <person name="Renault V."/>
            <person name="Bayer P.E."/>
            <person name="Golicz A.A."/>
            <person name="Manoli S."/>
            <person name="Lee T.H."/>
            <person name="Thi V.H."/>
            <person name="Chalabi S."/>
            <person name="Hu Q."/>
            <person name="Fan C."/>
            <person name="Tollenaere R."/>
            <person name="Lu Y."/>
            <person name="Battail C."/>
            <person name="Shen J."/>
            <person name="Sidebottom C.H."/>
            <person name="Wang X."/>
            <person name="Canaguier A."/>
            <person name="Chauveau A."/>
            <person name="Berard A."/>
            <person name="Deniot G."/>
            <person name="Guan M."/>
            <person name="Liu Z."/>
            <person name="Sun F."/>
            <person name="Lim Y.P."/>
            <person name="Lyons E."/>
            <person name="Town C.D."/>
            <person name="Bancroft I."/>
            <person name="Wang X."/>
            <person name="Meng J."/>
            <person name="Ma J."/>
            <person name="Pires J.C."/>
            <person name="King G.J."/>
            <person name="Brunel D."/>
            <person name="Delourme R."/>
            <person name="Renard M."/>
            <person name="Aury J.M."/>
            <person name="Adams K.L."/>
            <person name="Batley J."/>
            <person name="Snowdon R.J."/>
            <person name="Tost J."/>
            <person name="Edwards D."/>
            <person name="Zhou Y."/>
            <person name="Hua W."/>
            <person name="Sharpe A.G."/>
            <person name="Paterson A.H."/>
            <person name="Guan C."/>
            <person name="Wincker P."/>
        </authorList>
    </citation>
    <scope>NUCLEOTIDE SEQUENCE [LARGE SCALE GENOMIC DNA]</scope>
    <source>
        <strain evidence="3">cv. Darmor-bzh</strain>
    </source>
</reference>
<proteinExistence type="predicted"/>
<dbReference type="OMA" id="MMMRETS"/>
<dbReference type="AlphaFoldDB" id="A0A078J9X0"/>
<dbReference type="OrthoDB" id="1081888at2759"/>
<name>A0A078J9X0_BRANA</name>
<dbReference type="PANTHER" id="PTHR47290:SF7">
    <property type="entry name" value="RING FINGER PROTEIN"/>
    <property type="match status" value="1"/>
</dbReference>
<dbReference type="GeneID" id="106449618"/>
<dbReference type="GO" id="GO:0006355">
    <property type="term" value="P:regulation of DNA-templated transcription"/>
    <property type="evidence" value="ECO:0000318"/>
    <property type="project" value="GO_Central"/>
</dbReference>
<dbReference type="InterPro" id="IPR044171">
    <property type="entry name" value="LAX2-like"/>
</dbReference>
<dbReference type="PANTHER" id="PTHR47290">
    <property type="entry name" value="RING FINGER PROTEIN"/>
    <property type="match status" value="1"/>
</dbReference>
<dbReference type="Gramene" id="CDY61943">
    <property type="protein sequence ID" value="CDY61943"/>
    <property type="gene ID" value="GSBRNA2T00034611001"/>
</dbReference>
<accession>A0A078J9X0</accession>
<dbReference type="Gene3D" id="3.10.20.90">
    <property type="entry name" value="Phosphatidylinositol 3-kinase Catalytic Subunit, Chain A, domain 1"/>
    <property type="match status" value="1"/>
</dbReference>
<evidence type="ECO:0000313" key="2">
    <source>
        <dbReference type="EMBL" id="CDY61943.1"/>
    </source>
</evidence>
<dbReference type="KEGG" id="bna:106449618"/>
<gene>
    <name evidence="2" type="primary">BnaCnng38790D</name>
    <name evidence="2" type="ORF">GSBRNA2T00034611001</name>
</gene>
<keyword evidence="3" id="KW-1185">Reference proteome</keyword>
<feature type="region of interest" description="Disordered" evidence="1">
    <location>
        <begin position="40"/>
        <end position="67"/>
    </location>
</feature>
<dbReference type="GO" id="GO:0005634">
    <property type="term" value="C:nucleus"/>
    <property type="evidence" value="ECO:0000318"/>
    <property type="project" value="GO_Central"/>
</dbReference>
<feature type="compositionally biased region" description="Polar residues" evidence="1">
    <location>
        <begin position="40"/>
        <end position="58"/>
    </location>
</feature>
<protein>
    <submittedName>
        <fullName evidence="2">BnaCnng38790D protein</fullName>
    </submittedName>
</protein>
<evidence type="ECO:0000313" key="3">
    <source>
        <dbReference type="Proteomes" id="UP000028999"/>
    </source>
</evidence>
<evidence type="ECO:0000256" key="1">
    <source>
        <dbReference type="SAM" id="MobiDB-lite"/>
    </source>
</evidence>
<dbReference type="Proteomes" id="UP000028999">
    <property type="component" value="Unassembled WGS sequence"/>
</dbReference>